<keyword evidence="1" id="KW-0472">Membrane</keyword>
<comment type="caution">
    <text evidence="2">The sequence shown here is derived from an EMBL/GenBank/DDBJ whole genome shotgun (WGS) entry which is preliminary data.</text>
</comment>
<reference evidence="2 3" key="1">
    <citation type="submission" date="2009-04" db="EMBL/GenBank/DDBJ databases">
        <authorList>
            <person name="Qin X."/>
            <person name="Bachman B."/>
            <person name="Battles P."/>
            <person name="Bell A."/>
            <person name="Bess C."/>
            <person name="Bickham C."/>
            <person name="Chaboub L."/>
            <person name="Chen D."/>
            <person name="Coyle M."/>
            <person name="Deiros D.R."/>
            <person name="Dinh H."/>
            <person name="Forbes L."/>
            <person name="Fowler G."/>
            <person name="Francisco L."/>
            <person name="Fu Q."/>
            <person name="Gubbala S."/>
            <person name="Hale W."/>
            <person name="Han Y."/>
            <person name="Hemphill L."/>
            <person name="Highlander S.K."/>
            <person name="Hirani K."/>
            <person name="Hogues M."/>
            <person name="Jackson L."/>
            <person name="Jakkamsetti A."/>
            <person name="Javaid M."/>
            <person name="Jiang H."/>
            <person name="Korchina V."/>
            <person name="Kovar C."/>
            <person name="Lara F."/>
            <person name="Lee S."/>
            <person name="Mata R."/>
            <person name="Mathew T."/>
            <person name="Moen C."/>
            <person name="Morales K."/>
            <person name="Munidasa M."/>
            <person name="Nazareth L."/>
            <person name="Ngo R."/>
            <person name="Nguyen L."/>
            <person name="Okwuonu G."/>
            <person name="Ongeri F."/>
            <person name="Patil S."/>
            <person name="Petrosino J."/>
            <person name="Pham C."/>
            <person name="Pham P."/>
            <person name="Pu L.-L."/>
            <person name="Puazo M."/>
            <person name="Raj R."/>
            <person name="Reid J."/>
            <person name="Rouhana J."/>
            <person name="Saada N."/>
            <person name="Shang Y."/>
            <person name="Simmons D."/>
            <person name="Thornton R."/>
            <person name="Warren J."/>
            <person name="Weissenberger G."/>
            <person name="Zhang J."/>
            <person name="Zhang L."/>
            <person name="Zhou C."/>
            <person name="Zhu D."/>
            <person name="Muzny D."/>
            <person name="Worley K."/>
            <person name="Gibbs R."/>
        </authorList>
    </citation>
    <scope>NUCLEOTIDE SEQUENCE [LARGE SCALE GENOMIC DNA]</scope>
    <source>
        <strain evidence="2 3">ATCC 33313</strain>
    </source>
</reference>
<proteinExistence type="predicted"/>
<evidence type="ECO:0000313" key="2">
    <source>
        <dbReference type="EMBL" id="EER74355.1"/>
    </source>
</evidence>
<protein>
    <submittedName>
        <fullName evidence="2">Uncharacterized protein</fullName>
    </submittedName>
</protein>
<feature type="transmembrane region" description="Helical" evidence="1">
    <location>
        <begin position="91"/>
        <end position="114"/>
    </location>
</feature>
<gene>
    <name evidence="2" type="ORF">HMPREF0877_1428</name>
</gene>
<evidence type="ECO:0000256" key="1">
    <source>
        <dbReference type="SAM" id="Phobius"/>
    </source>
</evidence>
<dbReference type="Proteomes" id="UP000004528">
    <property type="component" value="Unassembled WGS sequence"/>
</dbReference>
<keyword evidence="1" id="KW-1133">Transmembrane helix</keyword>
<evidence type="ECO:0000313" key="3">
    <source>
        <dbReference type="Proteomes" id="UP000004528"/>
    </source>
</evidence>
<dbReference type="AlphaFoldDB" id="C5RBT2"/>
<dbReference type="EMBL" id="ACKU01000024">
    <property type="protein sequence ID" value="EER74355.1"/>
    <property type="molecule type" value="Genomic_DNA"/>
</dbReference>
<keyword evidence="1" id="KW-0812">Transmembrane</keyword>
<dbReference type="HOGENOM" id="CLU_1546941_0_0_9"/>
<organism evidence="2 3">
    <name type="scientific">Weissella paramesenteroides ATCC 33313</name>
    <dbReference type="NCBI Taxonomy" id="585506"/>
    <lineage>
        <taxon>Bacteria</taxon>
        <taxon>Bacillati</taxon>
        <taxon>Bacillota</taxon>
        <taxon>Bacilli</taxon>
        <taxon>Lactobacillales</taxon>
        <taxon>Lactobacillaceae</taxon>
        <taxon>Weissella</taxon>
    </lineage>
</organism>
<feature type="transmembrane region" description="Helical" evidence="1">
    <location>
        <begin position="6"/>
        <end position="29"/>
    </location>
</feature>
<name>C5RBT2_WEIPA</name>
<feature type="transmembrane region" description="Helical" evidence="1">
    <location>
        <begin position="66"/>
        <end position="85"/>
    </location>
</feature>
<sequence>MSHLLSIIFLGISLISLCILIWCLLLNYINKNKILKNKKISKANRKNTHKKLNQYFPEQQHSKHKTLIYTIFSFTILIFLVEYSLRIPTKFLWIFDILLLLTGYIFYSCGIATFKKKQVLYQYAAQDQTSLFSENEKKYFDEMLVVLAKTTNLFNKWGFITLLTCVLSVIFNH</sequence>
<accession>C5RBT2</accession>
<feature type="transmembrane region" description="Helical" evidence="1">
    <location>
        <begin position="153"/>
        <end position="171"/>
    </location>
</feature>
<keyword evidence="3" id="KW-1185">Reference proteome</keyword>